<dbReference type="STRING" id="1365950.SAMN05428963_10255"/>
<proteinExistence type="predicted"/>
<name>A0A1T4MB32_9HYPH</name>
<dbReference type="Proteomes" id="UP000190135">
    <property type="component" value="Unassembled WGS sequence"/>
</dbReference>
<dbReference type="InterPro" id="IPR017044">
    <property type="entry name" value="UCP036238"/>
</dbReference>
<dbReference type="InterPro" id="IPR018744">
    <property type="entry name" value="DUF2293"/>
</dbReference>
<reference evidence="3" key="1">
    <citation type="submission" date="2017-02" db="EMBL/GenBank/DDBJ databases">
        <authorList>
            <person name="Varghese N."/>
            <person name="Submissions S."/>
        </authorList>
    </citation>
    <scope>NUCLEOTIDE SEQUENCE [LARGE SCALE GENOMIC DNA]</scope>
    <source>
        <strain evidence="3">USBA 369</strain>
    </source>
</reference>
<dbReference type="RefSeq" id="WP_078706765.1">
    <property type="nucleotide sequence ID" value="NZ_FUXL01000002.1"/>
</dbReference>
<protein>
    <recommendedName>
        <fullName evidence="1">DUF2293 domain-containing protein</fullName>
    </recommendedName>
</protein>
<evidence type="ECO:0000259" key="1">
    <source>
        <dbReference type="Pfam" id="PF10056"/>
    </source>
</evidence>
<dbReference type="EMBL" id="FUXL01000002">
    <property type="protein sequence ID" value="SJZ64229.1"/>
    <property type="molecule type" value="Genomic_DNA"/>
</dbReference>
<feature type="domain" description="DUF2293" evidence="1">
    <location>
        <begin position="13"/>
        <end position="90"/>
    </location>
</feature>
<evidence type="ECO:0000313" key="2">
    <source>
        <dbReference type="EMBL" id="SJZ64229.1"/>
    </source>
</evidence>
<dbReference type="PIRSF" id="PIRSF036238">
    <property type="entry name" value="UCP036238"/>
    <property type="match status" value="1"/>
</dbReference>
<evidence type="ECO:0000313" key="3">
    <source>
        <dbReference type="Proteomes" id="UP000190135"/>
    </source>
</evidence>
<accession>A0A1T4MB32</accession>
<dbReference type="Pfam" id="PF10056">
    <property type="entry name" value="DUF2293"/>
    <property type="match status" value="1"/>
</dbReference>
<gene>
    <name evidence="2" type="ORF">SAMN05428963_10255</name>
</gene>
<sequence length="109" mass="12056">MASERQKAIQRALTATIPRAPFIDAEAIREAAGAKRLKMLPPSTALWLAAVAHIRHMHTDYDTLLDEGYGRDAARFFVIDDINAVLDQWGATRHLSADEPIDDEGMARG</sequence>
<dbReference type="AlphaFoldDB" id="A0A1T4MB32"/>
<keyword evidence="3" id="KW-1185">Reference proteome</keyword>
<dbReference type="OrthoDB" id="1159372at2"/>
<organism evidence="2 3">
    <name type="scientific">Consotaella salsifontis</name>
    <dbReference type="NCBI Taxonomy" id="1365950"/>
    <lineage>
        <taxon>Bacteria</taxon>
        <taxon>Pseudomonadati</taxon>
        <taxon>Pseudomonadota</taxon>
        <taxon>Alphaproteobacteria</taxon>
        <taxon>Hyphomicrobiales</taxon>
        <taxon>Aurantimonadaceae</taxon>
        <taxon>Consotaella</taxon>
    </lineage>
</organism>